<reference evidence="1 2" key="3">
    <citation type="journal article" date="2022" name="Microbiol. Spectr.">
        <title>Folding features and dynamics of 3D genome architecture in plant fungal pathogens.</title>
        <authorList>
            <person name="Xia C."/>
        </authorList>
    </citation>
    <scope>NUCLEOTIDE SEQUENCE [LARGE SCALE GENOMIC DNA]</scope>
    <source>
        <strain evidence="1 2">93-210</strain>
    </source>
</reference>
<gene>
    <name evidence="1" type="ORF">MJO28_015333</name>
</gene>
<sequence length="350" mass="38150">MASARARNHPVNVTGLFKTLDEVCQCLSLSSRFSTQLIYPSPVRCRFHSCQSIWKCHYPQLRFLRRSFRDLPEDFELNLTTNTALNNVLQPASTYFLAGRLISPNDGSTPTLTYQQTSVVRNGNAGPTAPDFTNKVNIIGLGLVVSRQEVVSTGDDSSSYLEVIVQHSDWDSIARLHRSFTVRYIVPGSKIFIKTHGLYVVGRELEITGHLIDFDMDQFTAVVAVNSVSVTTGHQVERGNSHSNAHAPSGSKLGKKFNKFSPSNSSPSKPPILDPSKSRFTSPPANLSSGCASPSSSHKGKGKASDPADNDGELDDYDSDSPIVSASTPTSSKIRPRPNVLSDAAKRLKQ</sequence>
<keyword evidence="2" id="KW-1185">Reference proteome</keyword>
<evidence type="ECO:0000313" key="2">
    <source>
        <dbReference type="Proteomes" id="UP001060170"/>
    </source>
</evidence>
<evidence type="ECO:0000313" key="1">
    <source>
        <dbReference type="EMBL" id="KAI7938413.1"/>
    </source>
</evidence>
<accession>A0ACC0DV74</accession>
<name>A0ACC0DV74_9BASI</name>
<proteinExistence type="predicted"/>
<protein>
    <submittedName>
        <fullName evidence="1">Uncharacterized protein</fullName>
    </submittedName>
</protein>
<reference evidence="2" key="1">
    <citation type="journal article" date="2018" name="BMC Genomics">
        <title>Genomic insights into host adaptation between the wheat stripe rust pathogen (Puccinia striiformis f. sp. tritici) and the barley stripe rust pathogen (Puccinia striiformis f. sp. hordei).</title>
        <authorList>
            <person name="Xia C."/>
            <person name="Wang M."/>
            <person name="Yin C."/>
            <person name="Cornejo O.E."/>
            <person name="Hulbert S.H."/>
            <person name="Chen X."/>
        </authorList>
    </citation>
    <scope>NUCLEOTIDE SEQUENCE [LARGE SCALE GENOMIC DNA]</scope>
    <source>
        <strain evidence="2">93-210</strain>
    </source>
</reference>
<dbReference type="Proteomes" id="UP001060170">
    <property type="component" value="Chromosome 16"/>
</dbReference>
<comment type="caution">
    <text evidence="1">The sequence shown here is derived from an EMBL/GenBank/DDBJ whole genome shotgun (WGS) entry which is preliminary data.</text>
</comment>
<organism evidence="1 2">
    <name type="scientific">Puccinia striiformis f. sp. tritici</name>
    <dbReference type="NCBI Taxonomy" id="168172"/>
    <lineage>
        <taxon>Eukaryota</taxon>
        <taxon>Fungi</taxon>
        <taxon>Dikarya</taxon>
        <taxon>Basidiomycota</taxon>
        <taxon>Pucciniomycotina</taxon>
        <taxon>Pucciniomycetes</taxon>
        <taxon>Pucciniales</taxon>
        <taxon>Pucciniaceae</taxon>
        <taxon>Puccinia</taxon>
    </lineage>
</organism>
<reference evidence="2" key="2">
    <citation type="journal article" date="2018" name="Mol. Plant Microbe Interact.">
        <title>Genome sequence resources for the wheat stripe rust pathogen (Puccinia striiformis f. sp. tritici) and the barley stripe rust pathogen (Puccinia striiformis f. sp. hordei).</title>
        <authorList>
            <person name="Xia C."/>
            <person name="Wang M."/>
            <person name="Yin C."/>
            <person name="Cornejo O.E."/>
            <person name="Hulbert S.H."/>
            <person name="Chen X."/>
        </authorList>
    </citation>
    <scope>NUCLEOTIDE SEQUENCE [LARGE SCALE GENOMIC DNA]</scope>
    <source>
        <strain evidence="2">93-210</strain>
    </source>
</reference>
<dbReference type="EMBL" id="CM045880">
    <property type="protein sequence ID" value="KAI7938413.1"/>
    <property type="molecule type" value="Genomic_DNA"/>
</dbReference>